<dbReference type="OrthoDB" id="9775724at2"/>
<dbReference type="HOGENOM" id="CLU_009912_5_3_6"/>
<evidence type="ECO:0000256" key="3">
    <source>
        <dbReference type="ARBA" id="ARBA00022692"/>
    </source>
</evidence>
<comment type="caution">
    <text evidence="11">The sequence shown here is derived from an EMBL/GenBank/DDBJ whole genome shotgun (WGS) entry which is preliminary data.</text>
</comment>
<dbReference type="Pfam" id="PF02706">
    <property type="entry name" value="Wzz"/>
    <property type="match status" value="1"/>
</dbReference>
<feature type="transmembrane region" description="Helical" evidence="8">
    <location>
        <begin position="29"/>
        <end position="48"/>
    </location>
</feature>
<evidence type="ECO:0000313" key="11">
    <source>
        <dbReference type="EMBL" id="ENO14792.2"/>
    </source>
</evidence>
<name>N6WUV8_9GAMM</name>
<organism evidence="11 12">
    <name type="scientific">Marinobacter nanhaiticus D15-8W</name>
    <dbReference type="NCBI Taxonomy" id="626887"/>
    <lineage>
        <taxon>Bacteria</taxon>
        <taxon>Pseudomonadati</taxon>
        <taxon>Pseudomonadota</taxon>
        <taxon>Gammaproteobacteria</taxon>
        <taxon>Pseudomonadales</taxon>
        <taxon>Marinobacteraceae</taxon>
        <taxon>Marinobacter</taxon>
    </lineage>
</organism>
<dbReference type="AlphaFoldDB" id="N6WUV8"/>
<dbReference type="eggNOG" id="COG3206">
    <property type="taxonomic scope" value="Bacteria"/>
</dbReference>
<dbReference type="NCBIfam" id="TIGR03017">
    <property type="entry name" value="EpsF"/>
    <property type="match status" value="1"/>
</dbReference>
<evidence type="ECO:0000259" key="10">
    <source>
        <dbReference type="Pfam" id="PF13807"/>
    </source>
</evidence>
<evidence type="ECO:0000256" key="6">
    <source>
        <dbReference type="SAM" id="Coils"/>
    </source>
</evidence>
<feature type="coiled-coil region" evidence="6">
    <location>
        <begin position="334"/>
        <end position="378"/>
    </location>
</feature>
<sequence>MRSQPAWGGGVKPMTFDTFFRVLLARWKLIFVCFALCVAAALAISVMLPKSYTASTELIIDDKPKDPLSGQYLPADKGYLATQVNVITSRNVANRVWSLLSDEEKALARQQFSEEALAQNEPEQLVAGYVMQNVKASPGSDSSVVKISVDSESPEFAAMLANAVAGAYIHASLELRTEPARRFTEWYDGQLDVLRGNLQEARQSLSSYQKEHGIVAVDERLDVENSRLRELSSMLVAAQGQRLQDQARQNNSQSENWRRASSDVLNNPVLQQLRSDLAAAEANLEELSTSLGVNHPQYIQARAEVLTLRSRIAEETAVVGNSIESEAALSSSREKELAQAVAEQKQKVLELTSQRDELAFLQQEVSTAQEAYRAAANQASANRLESRLAESNIAVLNEAIAPSLPSGPNVKLNLVIAAALGVLAGIGLALMLELFNRRVRGRADLEEMLGLPVLAYLPNERKRWA</sequence>
<feature type="region of interest" description="Disordered" evidence="7">
    <location>
        <begin position="240"/>
        <end position="261"/>
    </location>
</feature>
<dbReference type="PATRIC" id="fig|626887.3.peg.1101"/>
<evidence type="ECO:0000259" key="9">
    <source>
        <dbReference type="Pfam" id="PF02706"/>
    </source>
</evidence>
<evidence type="ECO:0000256" key="8">
    <source>
        <dbReference type="SAM" id="Phobius"/>
    </source>
</evidence>
<feature type="transmembrane region" description="Helical" evidence="8">
    <location>
        <begin position="412"/>
        <end position="432"/>
    </location>
</feature>
<keyword evidence="5 8" id="KW-0472">Membrane</keyword>
<feature type="domain" description="Tyrosine-protein kinase G-rich" evidence="10">
    <location>
        <begin position="354"/>
        <end position="431"/>
    </location>
</feature>
<evidence type="ECO:0000313" key="12">
    <source>
        <dbReference type="Proteomes" id="UP000013165"/>
    </source>
</evidence>
<dbReference type="Pfam" id="PF13807">
    <property type="entry name" value="GNVR"/>
    <property type="match status" value="1"/>
</dbReference>
<keyword evidence="4 8" id="KW-1133">Transmembrane helix</keyword>
<dbReference type="GO" id="GO:0005886">
    <property type="term" value="C:plasma membrane"/>
    <property type="evidence" value="ECO:0007669"/>
    <property type="project" value="UniProtKB-SubCell"/>
</dbReference>
<dbReference type="InterPro" id="IPR050445">
    <property type="entry name" value="Bact_polysacc_biosynth/exp"/>
</dbReference>
<dbReference type="PANTHER" id="PTHR32309">
    <property type="entry name" value="TYROSINE-PROTEIN KINASE"/>
    <property type="match status" value="1"/>
</dbReference>
<evidence type="ECO:0000256" key="7">
    <source>
        <dbReference type="SAM" id="MobiDB-lite"/>
    </source>
</evidence>
<dbReference type="STRING" id="626887.J057_05556"/>
<accession>N6WUV8</accession>
<evidence type="ECO:0000256" key="5">
    <source>
        <dbReference type="ARBA" id="ARBA00023136"/>
    </source>
</evidence>
<keyword evidence="12" id="KW-1185">Reference proteome</keyword>
<protein>
    <submittedName>
        <fullName evidence="11">Chain length determinant protein EpsF</fullName>
    </submittedName>
</protein>
<dbReference type="PANTHER" id="PTHR32309:SF13">
    <property type="entry name" value="FERRIC ENTEROBACTIN TRANSPORT PROTEIN FEPE"/>
    <property type="match status" value="1"/>
</dbReference>
<dbReference type="Proteomes" id="UP000013165">
    <property type="component" value="Unassembled WGS sequence"/>
</dbReference>
<feature type="compositionally biased region" description="Polar residues" evidence="7">
    <location>
        <begin position="241"/>
        <end position="255"/>
    </location>
</feature>
<evidence type="ECO:0000256" key="4">
    <source>
        <dbReference type="ARBA" id="ARBA00022989"/>
    </source>
</evidence>
<evidence type="ECO:0000256" key="2">
    <source>
        <dbReference type="ARBA" id="ARBA00022475"/>
    </source>
</evidence>
<dbReference type="EMBL" id="APLQ01000011">
    <property type="protein sequence ID" value="ENO14792.2"/>
    <property type="molecule type" value="Genomic_DNA"/>
</dbReference>
<reference evidence="11 12" key="1">
    <citation type="journal article" date="2013" name="Genome Announc.">
        <title>Genome Sequence of the Polycyclic Aromatic Hydrocarbon-Degrading Bacterium Strain Marinobacter nanhaiticus D15-8WT.</title>
        <authorList>
            <person name="Cui Z."/>
            <person name="Gao W."/>
            <person name="Li Q."/>
            <person name="Xu G."/>
            <person name="Zheng L."/>
        </authorList>
    </citation>
    <scope>NUCLEOTIDE SEQUENCE [LARGE SCALE GENOMIC DNA]</scope>
    <source>
        <strain evidence="11 12">D15-8W</strain>
    </source>
</reference>
<keyword evidence="2" id="KW-1003">Cell membrane</keyword>
<evidence type="ECO:0000256" key="1">
    <source>
        <dbReference type="ARBA" id="ARBA00004651"/>
    </source>
</evidence>
<dbReference type="InterPro" id="IPR017468">
    <property type="entry name" value="Chain_len_reg_EpsF"/>
</dbReference>
<dbReference type="InterPro" id="IPR032807">
    <property type="entry name" value="GNVR"/>
</dbReference>
<comment type="subcellular location">
    <subcellularLocation>
        <location evidence="1">Cell membrane</location>
        <topology evidence="1">Multi-pass membrane protein</topology>
    </subcellularLocation>
</comment>
<dbReference type="InterPro" id="IPR003856">
    <property type="entry name" value="LPS_length_determ_N"/>
</dbReference>
<gene>
    <name evidence="11" type="primary">epsF</name>
    <name evidence="11" type="ORF">J057_05556</name>
</gene>
<keyword evidence="6" id="KW-0175">Coiled coil</keyword>
<dbReference type="GO" id="GO:0004713">
    <property type="term" value="F:protein tyrosine kinase activity"/>
    <property type="evidence" value="ECO:0007669"/>
    <property type="project" value="TreeGrafter"/>
</dbReference>
<keyword evidence="3 8" id="KW-0812">Transmembrane</keyword>
<feature type="domain" description="Polysaccharide chain length determinant N-terminal" evidence="9">
    <location>
        <begin position="19"/>
        <end position="98"/>
    </location>
</feature>
<proteinExistence type="predicted"/>